<keyword evidence="3" id="KW-0808">Transferase</keyword>
<evidence type="ECO:0000259" key="7">
    <source>
        <dbReference type="PROSITE" id="PS50525"/>
    </source>
</evidence>
<dbReference type="EMBL" id="MG599863">
    <property type="protein sequence ID" value="AVM87641.1"/>
    <property type="molecule type" value="Genomic_RNA"/>
</dbReference>
<accession>A0A2P1GNQ9</accession>
<sequence>MVGWQNAIKKIRDYQGQCPKVNQVRNWLEGNCPLQEVEHKCNDCSALIKHPRCLISEIGRKFPRKGSDPITLPASPVSLQIPLELEIQGSLGLMQASEGLNRILGHIAELSLCRKHSVGFTPEMSKEPFSEFCIRNGINFPPLIGKLTPDHVTIEGDKLIIWEFGLSVVKWRKKLSDEAKWSKMVEHNETGKGPEVEVRVEVIECISKAYDYLNEEETRYAMVIKNLSQKVRRECVRAGIWNQYDSLIAAANDGVRIVEYELLPPGERNSDVDESFKAFMENHHLDEKMGPCESLDDIIEEARGWNGRWLPRSKLKDQPLDGFITSTEDRKEKLELMFEKVPVTNSSELPQFLQSCNRVLDLLRKKLSKDEESADLFKKGIHLCWDGDSQVVVGSHDSLHIRNNEASFSHRKQVLQKKCLLKFGRLPLPKFSENCRLECENVIRSISCENKDRKERATRERETMNQWKDPSCIYNPDVVEMRGLPHCDRPPVEDPFWKYMENYERGAEVGEYLKQLDDSLPNCVRAKEDVSRMAFRLCLPTYRTPGSFCFFQSDGNRSVYTRNKGTGSRWFYTGFGAERFKLHPERIYPVINLSEAIMMVFCRAEACGVKLNDRAITVLVRIVEHQSKATQELLQGMRYYIMACKSEFFNEGLIDKLSVGCRNRSDLEMASLMKKWMQENATLRREEYFSFLNGEVMTTNIDFLLLEMYLCHLITKRDSSSGKSLQKCFEKFMKPKEKYFKDTEKYSDRLLYGKNKQNISLSDIKDPSLPLYSRTLFKEFKHWISKRYMVHMKNKLRSMPEPALGLLANPKSTVITTKQTHIERKIEHYIKSKVKVRETKADLITGEKVEQFKRPCTVQHPTEDCLCEMCEISHCLSGLDLSLIAECMEDCEEFSDAVSYLTPLLEDWGMEKTLKFMAEVYHDGEVDRLSELEKLEYLTSMKAMEVNDFSTPAELLCRKLIQKRKDFNKGKANILTHKRKEEEVLRRKSRYSSRTTTSIALMDRLKQGEGTTLESRKGPATLPLYFGMANKEQIGGTRELFIGDLETKLVTKRMEEIGRRLTTCLDNSCLNDHKAEDSFRDLLTGSLGKTVTSDTMCLTLDHSKWGPTQCVDAYIEVFEMIFPDMLRSHITDLKRHLMKRVEIPHLYIERLIRKKLSGGTMTDIEEYVSKRLQQDEPWVACPFDMGQGILHNHSDILGALTEEFICERAAATTCVEKGMSENSITFRSMNTSDDSCLFVKCTEPKPGWKLEFLKWHSLFSELLNKKISAKSTCDSTMAEFKSRFITSESEIPATIKFTACVLHGLNISSMEDLNNSGLSLSINAFNQGATVEECRIVQKVFNKLQRMVCPEYDPMKSTDLFLPFLCFPSVEEMMMLSQEAIILQEVVRRTGADREAMFLSISDNLSLLERGKITAEELLQKASIPEFGTGGLTCLPDKLEDEFRPIKPKGRGKNRELLGRLRSLRGAVDSSPIGKMKTYLDGKLRDLSEASLDRTVSKAVIDSLESPLANLMQCMITLVYSVRGRFYRQADGELVNLKGVVREGSSRDYILNLVLRAAAYTPWSIKQLCSPEVIVQCSKSEGGSYRHFSRDANWVEDFTPEVVEKLISMGEEGNNALRDFGIRPNRRYRKSEERMNRLPLMFQMKEVKDPNSSDAGCLRMSDSNDACSMFGYCYLSGAGEIRARSRTGIQPQFIEGFMETSLCLMSMCNPGLELTSELIHKVLACFLFFFAVSEVEAKRALKSYEKPSKCIQICRMLLESSGSVISLRDITKLCLNPVSMITISKYNKEGTLVTKDVWDIPTRKGRVNLTATWTDEALTSLSVRVDYLGEFTKDDYTAIMSNKTLLMCSSDLSPKFSHLMEKQKDCPEIRLRESSISTSDWNVTGSMRLINCGICITTTNVMNKVEDYRETIIEDLERLTGAVGGEWEDHKHVVKLNYYKGQAASCIQALRLGGLHPLENCISSLERKAKALCEVHGLEFNETSLFKLNSKFLSFNDVLSEASDSSISCKRDLEVILSRDTNTSPIRVSLLLGRTVTPEGFLCYSRSVGSPIVVEGSKAHMSLSETHIGHPVVITGSRYLEMTPGTVTAEIIDL</sequence>
<name>A0A2P1GNQ9_9VIRU</name>
<dbReference type="GO" id="GO:0003968">
    <property type="term" value="F:RNA-directed RNA polymerase activity"/>
    <property type="evidence" value="ECO:0007669"/>
    <property type="project" value="UniProtKB-EC"/>
</dbReference>
<evidence type="ECO:0000256" key="3">
    <source>
        <dbReference type="ARBA" id="ARBA00022679"/>
    </source>
</evidence>
<dbReference type="Pfam" id="PF06317">
    <property type="entry name" value="Arena_RNA_pol"/>
    <property type="match status" value="2"/>
</dbReference>
<evidence type="ECO:0000256" key="5">
    <source>
        <dbReference type="ARBA" id="ARBA00030436"/>
    </source>
</evidence>
<dbReference type="GO" id="GO:0039694">
    <property type="term" value="P:viral RNA genome replication"/>
    <property type="evidence" value="ECO:0007669"/>
    <property type="project" value="InterPro"/>
</dbReference>
<dbReference type="EC" id="2.7.7.48" evidence="1"/>
<evidence type="ECO:0000313" key="9">
    <source>
        <dbReference type="Proteomes" id="UP000289643"/>
    </source>
</evidence>
<feature type="domain" description="RdRp catalytic" evidence="7">
    <location>
        <begin position="1085"/>
        <end position="1267"/>
    </location>
</feature>
<evidence type="ECO:0000256" key="4">
    <source>
        <dbReference type="ARBA" id="ARBA00030285"/>
    </source>
</evidence>
<evidence type="ECO:0000256" key="1">
    <source>
        <dbReference type="ARBA" id="ARBA00012494"/>
    </source>
</evidence>
<dbReference type="GeneID" id="41704007"/>
<evidence type="ECO:0000313" key="8">
    <source>
        <dbReference type="EMBL" id="AVM87641.1"/>
    </source>
</evidence>
<dbReference type="PROSITE" id="PS50525">
    <property type="entry name" value="RDRP_SSRNA_NEG_SEG"/>
    <property type="match status" value="1"/>
</dbReference>
<evidence type="ECO:0000256" key="6">
    <source>
        <dbReference type="ARBA" id="ARBA00031012"/>
    </source>
</evidence>
<protein>
    <recommendedName>
        <fullName evidence="2">RNA-directed RNA polymerase L</fullName>
        <ecNumber evidence="1">2.7.7.48</ecNumber>
    </recommendedName>
    <alternativeName>
        <fullName evidence="4">Large structural protein</fullName>
    </alternativeName>
    <alternativeName>
        <fullName evidence="6">Replicase</fullName>
    </alternativeName>
    <alternativeName>
        <fullName evidence="5">Transcriptase</fullName>
    </alternativeName>
</protein>
<reference evidence="8 9" key="1">
    <citation type="journal article" date="2018" name="Nature">
        <title>The evolutionary history of vertebrate RNA viruses.</title>
        <authorList>
            <person name="Shi M."/>
            <person name="Lin X.D."/>
            <person name="Chen X."/>
            <person name="Tian J.H."/>
            <person name="Chen L.J."/>
            <person name="Li K."/>
            <person name="Wang W."/>
            <person name="Eden J.S."/>
            <person name="Shen J.J."/>
            <person name="Liu L."/>
            <person name="Holmes E.C."/>
            <person name="Zhang Y.Z."/>
        </authorList>
    </citation>
    <scope>NUCLEOTIDE SEQUENCE [LARGE SCALE GENOMIC DNA]</scope>
    <source>
        <strain evidence="8 9">XYHYG11303</strain>
    </source>
</reference>
<dbReference type="InterPro" id="IPR007099">
    <property type="entry name" value="RNA-dir_pol_NSvirus"/>
</dbReference>
<evidence type="ECO:0000256" key="2">
    <source>
        <dbReference type="ARBA" id="ARBA00018602"/>
    </source>
</evidence>
<dbReference type="RefSeq" id="YP_009551555.1">
    <property type="nucleotide sequence ID" value="NC_040428.1"/>
</dbReference>
<organism evidence="8 9">
    <name type="scientific">Wenling frogfish arenavirus 1</name>
    <dbReference type="NCBI Taxonomy" id="2116466"/>
    <lineage>
        <taxon>Viruses</taxon>
        <taxon>Riboviria</taxon>
        <taxon>Orthornavirae</taxon>
        <taxon>Negarnaviricota</taxon>
        <taxon>Polyploviricotina</taxon>
        <taxon>Bunyaviricetes</taxon>
        <taxon>Hareavirales</taxon>
        <taxon>Arenaviridae</taxon>
        <taxon>Antennavirus</taxon>
        <taxon>Antennavirus striale</taxon>
    </lineage>
</organism>
<dbReference type="InterPro" id="IPR010453">
    <property type="entry name" value="RNA_pol_arenavir"/>
</dbReference>
<proteinExistence type="predicted"/>
<keyword evidence="9" id="KW-1185">Reference proteome</keyword>
<dbReference type="Proteomes" id="UP000289643">
    <property type="component" value="Genome"/>
</dbReference>
<dbReference type="KEGG" id="vg:41704007"/>